<protein>
    <submittedName>
        <fullName evidence="3">Endo/exonuclease/phosphatase domain-containing protein</fullName>
    </submittedName>
</protein>
<gene>
    <name evidence="1" type="ORF">SSLN_LOCUS19065</name>
</gene>
<dbReference type="EMBL" id="UYSU01046150">
    <property type="protein sequence ID" value="VDM05451.1"/>
    <property type="molecule type" value="Genomic_DNA"/>
</dbReference>
<evidence type="ECO:0000313" key="3">
    <source>
        <dbReference type="WBParaSite" id="SSLN_0001978901-mRNA-1"/>
    </source>
</evidence>
<evidence type="ECO:0000313" key="2">
    <source>
        <dbReference type="Proteomes" id="UP000275846"/>
    </source>
</evidence>
<dbReference type="WBParaSite" id="SSLN_0001978901-mRNA-1">
    <property type="protein sequence ID" value="SSLN_0001978901-mRNA-1"/>
    <property type="gene ID" value="SSLN_0001978901"/>
</dbReference>
<dbReference type="OrthoDB" id="6778856at2759"/>
<dbReference type="InterPro" id="IPR036691">
    <property type="entry name" value="Endo/exonu/phosph_ase_sf"/>
</dbReference>
<organism evidence="3">
    <name type="scientific">Schistocephalus solidus</name>
    <name type="common">Tapeworm</name>
    <dbReference type="NCBI Taxonomy" id="70667"/>
    <lineage>
        <taxon>Eukaryota</taxon>
        <taxon>Metazoa</taxon>
        <taxon>Spiralia</taxon>
        <taxon>Lophotrochozoa</taxon>
        <taxon>Platyhelminthes</taxon>
        <taxon>Cestoda</taxon>
        <taxon>Eucestoda</taxon>
        <taxon>Diphyllobothriidea</taxon>
        <taxon>Diphyllobothriidae</taxon>
        <taxon>Schistocephalus</taxon>
    </lineage>
</organism>
<dbReference type="AlphaFoldDB" id="A0A183TRG7"/>
<reference evidence="1 2" key="2">
    <citation type="submission" date="2018-11" db="EMBL/GenBank/DDBJ databases">
        <authorList>
            <consortium name="Pathogen Informatics"/>
        </authorList>
    </citation>
    <scope>NUCLEOTIDE SEQUENCE [LARGE SCALE GENOMIC DNA]</scope>
    <source>
        <strain evidence="1 2">NST_G2</strain>
    </source>
</reference>
<accession>A0A183TRG7</accession>
<reference evidence="3" key="1">
    <citation type="submission" date="2016-06" db="UniProtKB">
        <authorList>
            <consortium name="WormBaseParasite"/>
        </authorList>
    </citation>
    <scope>IDENTIFICATION</scope>
</reference>
<keyword evidence="2" id="KW-1185">Reference proteome</keyword>
<proteinExistence type="predicted"/>
<dbReference type="Gene3D" id="3.60.10.10">
    <property type="entry name" value="Endonuclease/exonuclease/phosphatase"/>
    <property type="match status" value="1"/>
</dbReference>
<dbReference type="Proteomes" id="UP000275846">
    <property type="component" value="Unassembled WGS sequence"/>
</dbReference>
<sequence length="76" mass="8271">MTEKITNGIETILLTIKTRGSQTLEAITLYQPPGTDPDADTGLLENIKEIGSPPDVVLMGDFNAPSIRWNDLQAQC</sequence>
<dbReference type="SUPFAM" id="SSF56219">
    <property type="entry name" value="DNase I-like"/>
    <property type="match status" value="1"/>
</dbReference>
<name>A0A183TRG7_SCHSO</name>
<evidence type="ECO:0000313" key="1">
    <source>
        <dbReference type="EMBL" id="VDM05451.1"/>
    </source>
</evidence>